<comment type="caution">
    <text evidence="2">The sequence shown here is derived from an EMBL/GenBank/DDBJ whole genome shotgun (WGS) entry which is preliminary data.</text>
</comment>
<dbReference type="Gene3D" id="3.20.20.150">
    <property type="entry name" value="Divalent-metal-dependent TIM barrel enzymes"/>
    <property type="match status" value="1"/>
</dbReference>
<reference evidence="2 3" key="1">
    <citation type="submission" date="2021-03" db="EMBL/GenBank/DDBJ databases">
        <title>Genomic Encyclopedia of Type Strains, Phase IV (KMG-IV): sequencing the most valuable type-strain genomes for metagenomic binning, comparative biology and taxonomic classification.</title>
        <authorList>
            <person name="Goeker M."/>
        </authorList>
    </citation>
    <scope>NUCLEOTIDE SEQUENCE [LARGE SCALE GENOMIC DNA]</scope>
    <source>
        <strain evidence="2 3">DSM 28783</strain>
    </source>
</reference>
<organism evidence="2 3">
    <name type="scientific">Clostridium algifaecis</name>
    <dbReference type="NCBI Taxonomy" id="1472040"/>
    <lineage>
        <taxon>Bacteria</taxon>
        <taxon>Bacillati</taxon>
        <taxon>Bacillota</taxon>
        <taxon>Clostridia</taxon>
        <taxon>Eubacteriales</taxon>
        <taxon>Clostridiaceae</taxon>
        <taxon>Clostridium</taxon>
    </lineage>
</organism>
<dbReference type="PANTHER" id="PTHR12110:SF21">
    <property type="entry name" value="XYLOSE ISOMERASE-LIKE TIM BARREL DOMAIN-CONTAINING PROTEIN"/>
    <property type="match status" value="1"/>
</dbReference>
<dbReference type="GO" id="GO:0016853">
    <property type="term" value="F:isomerase activity"/>
    <property type="evidence" value="ECO:0007669"/>
    <property type="project" value="UniProtKB-KW"/>
</dbReference>
<dbReference type="RefSeq" id="WP_209701946.1">
    <property type="nucleotide sequence ID" value="NZ_JAGGLM010000007.1"/>
</dbReference>
<evidence type="ECO:0000259" key="1">
    <source>
        <dbReference type="Pfam" id="PF01261"/>
    </source>
</evidence>
<gene>
    <name evidence="2" type="ORF">J2Z42_001448</name>
</gene>
<dbReference type="InterPro" id="IPR036237">
    <property type="entry name" value="Xyl_isomerase-like_sf"/>
</dbReference>
<dbReference type="EMBL" id="JAGGLM010000007">
    <property type="protein sequence ID" value="MBP2032774.1"/>
    <property type="molecule type" value="Genomic_DNA"/>
</dbReference>
<dbReference type="SUPFAM" id="SSF51658">
    <property type="entry name" value="Xylose isomerase-like"/>
    <property type="match status" value="1"/>
</dbReference>
<sequence length="260" mass="30684">MDIGISSACFYPYLKTEDSIALMNRIGFKIGEIFLNSTSEYEIDFAKILLEERLKYDFKINSVHSFSVSFEPYLFDEYKRRRDDSFVLFEKVCKLAEVVGAKCYTFHGMRYKNIRNMDMKLVTDVYNKLTYTAEEHGIKLCQENVFWCMSNNIDFLKEIKDKCSGPLYFTLDIKQAYKAGKLPEDYINVMGERIENFHINDRDNNNICLMPGKGSVDYKKISCKFKEIGYNGIGILEVYRENFNKYSELMWSKNYIEKQF</sequence>
<evidence type="ECO:0000313" key="2">
    <source>
        <dbReference type="EMBL" id="MBP2032774.1"/>
    </source>
</evidence>
<feature type="domain" description="Xylose isomerase-like TIM barrel" evidence="1">
    <location>
        <begin position="22"/>
        <end position="242"/>
    </location>
</feature>
<dbReference type="InterPro" id="IPR050312">
    <property type="entry name" value="IolE/XylAMocC-like"/>
</dbReference>
<name>A0ABS4KRW9_9CLOT</name>
<dbReference type="Pfam" id="PF01261">
    <property type="entry name" value="AP_endonuc_2"/>
    <property type="match status" value="1"/>
</dbReference>
<keyword evidence="2" id="KW-0413">Isomerase</keyword>
<protein>
    <submittedName>
        <fullName evidence="2">Sugar phosphate isomerase/epimerase</fullName>
    </submittedName>
</protein>
<dbReference type="PANTHER" id="PTHR12110">
    <property type="entry name" value="HYDROXYPYRUVATE ISOMERASE"/>
    <property type="match status" value="1"/>
</dbReference>
<keyword evidence="3" id="KW-1185">Reference proteome</keyword>
<dbReference type="Proteomes" id="UP001519307">
    <property type="component" value="Unassembled WGS sequence"/>
</dbReference>
<dbReference type="InterPro" id="IPR013022">
    <property type="entry name" value="Xyl_isomerase-like_TIM-brl"/>
</dbReference>
<evidence type="ECO:0000313" key="3">
    <source>
        <dbReference type="Proteomes" id="UP001519307"/>
    </source>
</evidence>
<accession>A0ABS4KRW9</accession>
<proteinExistence type="predicted"/>